<dbReference type="STRING" id="1391654.AKJ09_01095"/>
<feature type="domain" description="Beta-lactamase-related" evidence="2">
    <location>
        <begin position="57"/>
        <end position="322"/>
    </location>
</feature>
<feature type="region of interest" description="Disordered" evidence="1">
    <location>
        <begin position="1"/>
        <end position="24"/>
    </location>
</feature>
<dbReference type="KEGG" id="llu:AKJ09_01095"/>
<dbReference type="Gene3D" id="3.40.710.10">
    <property type="entry name" value="DD-peptidase/beta-lactamase superfamily"/>
    <property type="match status" value="1"/>
</dbReference>
<dbReference type="PATRIC" id="fig|1391654.3.peg.1114"/>
<dbReference type="InterPro" id="IPR050789">
    <property type="entry name" value="Diverse_Enzym_Activities"/>
</dbReference>
<dbReference type="InterPro" id="IPR001466">
    <property type="entry name" value="Beta-lactam-related"/>
</dbReference>
<evidence type="ECO:0000259" key="2">
    <source>
        <dbReference type="Pfam" id="PF00144"/>
    </source>
</evidence>
<dbReference type="PANTHER" id="PTHR43283">
    <property type="entry name" value="BETA-LACTAMASE-RELATED"/>
    <property type="match status" value="1"/>
</dbReference>
<dbReference type="Proteomes" id="UP000064967">
    <property type="component" value="Chromosome"/>
</dbReference>
<keyword evidence="4" id="KW-1185">Reference proteome</keyword>
<reference evidence="3 4" key="1">
    <citation type="submission" date="2015-08" db="EMBL/GenBank/DDBJ databases">
        <authorList>
            <person name="Babu N.S."/>
            <person name="Beckwith C.J."/>
            <person name="Beseler K.G."/>
            <person name="Brison A."/>
            <person name="Carone J.V."/>
            <person name="Caskin T.P."/>
            <person name="Diamond M."/>
            <person name="Durham M.E."/>
            <person name="Foxe J.M."/>
            <person name="Go M."/>
            <person name="Henderson B.A."/>
            <person name="Jones I.B."/>
            <person name="McGettigan J.A."/>
            <person name="Micheletti S.J."/>
            <person name="Nasrallah M.E."/>
            <person name="Ortiz D."/>
            <person name="Piller C.R."/>
            <person name="Privatt S.R."/>
            <person name="Schneider S.L."/>
            <person name="Sharp S."/>
            <person name="Smith T.C."/>
            <person name="Stanton J.D."/>
            <person name="Ullery H.E."/>
            <person name="Wilson R.J."/>
            <person name="Serrano M.G."/>
            <person name="Buck G."/>
            <person name="Lee V."/>
            <person name="Wang Y."/>
            <person name="Carvalho R."/>
            <person name="Voegtly L."/>
            <person name="Shi R."/>
            <person name="Duckworth R."/>
            <person name="Johnson A."/>
            <person name="Loviza R."/>
            <person name="Walstead R."/>
            <person name="Shah Z."/>
            <person name="Kiflezghi M."/>
            <person name="Wade K."/>
            <person name="Ball S.L."/>
            <person name="Bradley K.W."/>
            <person name="Asai D.J."/>
            <person name="Bowman C.A."/>
            <person name="Russell D.A."/>
            <person name="Pope W.H."/>
            <person name="Jacobs-Sera D."/>
            <person name="Hendrix R.W."/>
            <person name="Hatfull G.F."/>
        </authorList>
    </citation>
    <scope>NUCLEOTIDE SEQUENCE [LARGE SCALE GENOMIC DNA]</scope>
    <source>
        <strain evidence="3 4">DSM 27648</strain>
    </source>
</reference>
<dbReference type="AlphaFoldDB" id="A0A0K1PM09"/>
<evidence type="ECO:0000313" key="3">
    <source>
        <dbReference type="EMBL" id="AKU94431.1"/>
    </source>
</evidence>
<gene>
    <name evidence="3" type="ORF">AKJ09_01095</name>
</gene>
<sequence length="343" mass="38675">MPSLSAPSYFESREVPASPAPEPLKNADSEFTFALERAELEKYANLEDLLAKNETRAFLVLKNDRVVYERYFGDVNANTELPSFSMSKTVAALLVGCAIQDGIIASVDDPLVAYAPETRQKKGYDRIKIEHLLRMTSGLDFGEESAAAAYLYYSHDLPSRTYDYDVKWEPGSHYLYGSISTQILWDVIHRQLRGATVSHYFQRRVWGPLGAQHAASWSLDSPSSGVEKFFGGFNATLRDHARFGLLFLHGGTFQGRSVLPEAWVREAVSPDPIAGTVHTTDGWVRRAKYQWFLTLDGRAYFAKGFRGQYIFVIPSKDMVIVRFGEGYGTIDWTSLFLRMSEET</sequence>
<dbReference type="InterPro" id="IPR012338">
    <property type="entry name" value="Beta-lactam/transpept-like"/>
</dbReference>
<organism evidence="3 4">
    <name type="scientific">Labilithrix luteola</name>
    <dbReference type="NCBI Taxonomy" id="1391654"/>
    <lineage>
        <taxon>Bacteria</taxon>
        <taxon>Pseudomonadati</taxon>
        <taxon>Myxococcota</taxon>
        <taxon>Polyangia</taxon>
        <taxon>Polyangiales</taxon>
        <taxon>Labilitrichaceae</taxon>
        <taxon>Labilithrix</taxon>
    </lineage>
</organism>
<name>A0A0K1PM09_9BACT</name>
<evidence type="ECO:0000256" key="1">
    <source>
        <dbReference type="SAM" id="MobiDB-lite"/>
    </source>
</evidence>
<dbReference type="EMBL" id="CP012333">
    <property type="protein sequence ID" value="AKU94431.1"/>
    <property type="molecule type" value="Genomic_DNA"/>
</dbReference>
<dbReference type="Pfam" id="PF00144">
    <property type="entry name" value="Beta-lactamase"/>
    <property type="match status" value="1"/>
</dbReference>
<protein>
    <submittedName>
        <fullName evidence="3">Beta-lactamase class C and other penicillin binding protein</fullName>
    </submittedName>
</protein>
<dbReference type="SUPFAM" id="SSF56601">
    <property type="entry name" value="beta-lactamase/transpeptidase-like"/>
    <property type="match status" value="1"/>
</dbReference>
<evidence type="ECO:0000313" key="4">
    <source>
        <dbReference type="Proteomes" id="UP000064967"/>
    </source>
</evidence>
<accession>A0A0K1PM09</accession>
<dbReference type="PANTHER" id="PTHR43283:SF7">
    <property type="entry name" value="BETA-LACTAMASE-RELATED DOMAIN-CONTAINING PROTEIN"/>
    <property type="match status" value="1"/>
</dbReference>
<proteinExistence type="predicted"/>